<dbReference type="RefSeq" id="WP_152757041.1">
    <property type="nucleotide sequence ID" value="NZ_WHLY01000002.1"/>
</dbReference>
<dbReference type="InterPro" id="IPR031811">
    <property type="entry name" value="ALGX/ALGJ_SGNH-like"/>
</dbReference>
<sequence length="352" mass="39795">MIKKILFGIILLFLNIVFVEVCLRLFNYVYPTSIFYREDYNQYRGIPHSDSYGFKLNAHGFKDVEYNIAKTPGTYRIVGVGDSFTFGVAPYPYNYLTLLEDTLHNMSTLPPVEIINMGICSTAPPHYLSIITDEALPLKPDMILLSVFVGNDIAESSRDSRKRKLFTYSYLASSVYYIYKVLTGLSQNGTATAYGKGYVYCDSCSTLDPERYLDIETQRSYVFCQNNTNFERHVQDALSYLHKINNLCKRRGIKLVVALLPDEMQVNTDLQKRVLAKGTLAAAAWDNEQPNRVLRQELEKANVPVVDLLNEFVARRQGPPLYIPNDSHWNIKGNRVAAASLAGQLPSLIAGP</sequence>
<keyword evidence="6" id="KW-0016">Alginate biosynthesis</keyword>
<dbReference type="AlphaFoldDB" id="A0A7C9F4V6"/>
<proteinExistence type="predicted"/>
<dbReference type="UniPathway" id="UPA00286"/>
<reference evidence="8 9" key="1">
    <citation type="submission" date="2019-10" db="EMBL/GenBank/DDBJ databases">
        <title>Draft Genome Sequence of Cytophagaceae sp. SJW1-29.</title>
        <authorList>
            <person name="Choi A."/>
        </authorList>
    </citation>
    <scope>NUCLEOTIDE SEQUENCE [LARGE SCALE GENOMIC DNA]</scope>
    <source>
        <strain evidence="8 9">SJW1-29</strain>
    </source>
</reference>
<keyword evidence="5" id="KW-0574">Periplasm</keyword>
<dbReference type="SUPFAM" id="SSF52266">
    <property type="entry name" value="SGNH hydrolase"/>
    <property type="match status" value="1"/>
</dbReference>
<comment type="subcellular location">
    <subcellularLocation>
        <location evidence="1">Periplasm</location>
    </subcellularLocation>
</comment>
<dbReference type="EMBL" id="WHLY01000002">
    <property type="protein sequence ID" value="MPR32526.1"/>
    <property type="molecule type" value="Genomic_DNA"/>
</dbReference>
<accession>A0A7C9F4V6</accession>
<comment type="caution">
    <text evidence="8">The sequence shown here is derived from an EMBL/GenBank/DDBJ whole genome shotgun (WGS) entry which is preliminary data.</text>
</comment>
<evidence type="ECO:0000313" key="8">
    <source>
        <dbReference type="EMBL" id="MPR32526.1"/>
    </source>
</evidence>
<evidence type="ECO:0000256" key="5">
    <source>
        <dbReference type="ARBA" id="ARBA00022764"/>
    </source>
</evidence>
<evidence type="ECO:0000256" key="4">
    <source>
        <dbReference type="ARBA" id="ARBA00022729"/>
    </source>
</evidence>
<dbReference type="Gene3D" id="3.40.50.1110">
    <property type="entry name" value="SGNH hydrolase"/>
    <property type="match status" value="1"/>
</dbReference>
<dbReference type="Pfam" id="PF16822">
    <property type="entry name" value="ALGX"/>
    <property type="match status" value="1"/>
</dbReference>
<keyword evidence="9" id="KW-1185">Reference proteome</keyword>
<dbReference type="InterPro" id="IPR036514">
    <property type="entry name" value="SGNH_hydro_sf"/>
</dbReference>
<protein>
    <recommendedName>
        <fullName evidence="7">AlgX/AlgJ SGNH hydrolase-like domain-containing protein</fullName>
    </recommendedName>
</protein>
<dbReference type="GO" id="GO:0042597">
    <property type="term" value="C:periplasmic space"/>
    <property type="evidence" value="ECO:0007669"/>
    <property type="project" value="UniProtKB-SubCell"/>
</dbReference>
<evidence type="ECO:0000256" key="1">
    <source>
        <dbReference type="ARBA" id="ARBA00004418"/>
    </source>
</evidence>
<gene>
    <name evidence="8" type="ORF">GBK04_03980</name>
</gene>
<evidence type="ECO:0000259" key="7">
    <source>
        <dbReference type="Pfam" id="PF16822"/>
    </source>
</evidence>
<evidence type="ECO:0000256" key="3">
    <source>
        <dbReference type="ARBA" id="ARBA00022679"/>
    </source>
</evidence>
<dbReference type="Proteomes" id="UP000479293">
    <property type="component" value="Unassembled WGS sequence"/>
</dbReference>
<organism evidence="8 9">
    <name type="scientific">Salmonirosea aquatica</name>
    <dbReference type="NCBI Taxonomy" id="2654236"/>
    <lineage>
        <taxon>Bacteria</taxon>
        <taxon>Pseudomonadati</taxon>
        <taxon>Bacteroidota</taxon>
        <taxon>Cytophagia</taxon>
        <taxon>Cytophagales</taxon>
        <taxon>Spirosomataceae</taxon>
        <taxon>Salmonirosea</taxon>
    </lineage>
</organism>
<evidence type="ECO:0000313" key="9">
    <source>
        <dbReference type="Proteomes" id="UP000479293"/>
    </source>
</evidence>
<feature type="domain" description="AlgX/AlgJ SGNH hydrolase-like" evidence="7">
    <location>
        <begin position="230"/>
        <end position="346"/>
    </location>
</feature>
<name>A0A7C9F4V6_9BACT</name>
<dbReference type="GO" id="GO:0042121">
    <property type="term" value="P:alginic acid biosynthetic process"/>
    <property type="evidence" value="ECO:0007669"/>
    <property type="project" value="UniProtKB-UniPathway"/>
</dbReference>
<keyword evidence="3" id="KW-0808">Transferase</keyword>
<dbReference type="GO" id="GO:0016740">
    <property type="term" value="F:transferase activity"/>
    <property type="evidence" value="ECO:0007669"/>
    <property type="project" value="UniProtKB-KW"/>
</dbReference>
<evidence type="ECO:0000256" key="6">
    <source>
        <dbReference type="ARBA" id="ARBA00022841"/>
    </source>
</evidence>
<evidence type="ECO:0000256" key="2">
    <source>
        <dbReference type="ARBA" id="ARBA00005182"/>
    </source>
</evidence>
<dbReference type="GO" id="GO:0016788">
    <property type="term" value="F:hydrolase activity, acting on ester bonds"/>
    <property type="evidence" value="ECO:0007669"/>
    <property type="project" value="UniProtKB-ARBA"/>
</dbReference>
<comment type="pathway">
    <text evidence="2">Glycan biosynthesis; alginate biosynthesis.</text>
</comment>
<keyword evidence="4" id="KW-0732">Signal</keyword>